<name>A0A4P8WM03_9EURY</name>
<proteinExistence type="predicted"/>
<dbReference type="OrthoDB" id="178051at2157"/>
<gene>
    <name evidence="2" type="ORF">FEJ81_13140</name>
</gene>
<dbReference type="EMBL" id="CP040330">
    <property type="protein sequence ID" value="QCS43253.1"/>
    <property type="molecule type" value="Genomic_DNA"/>
</dbReference>
<dbReference type="RefSeq" id="WP_138245716.1">
    <property type="nucleotide sequence ID" value="NZ_CP040330.1"/>
</dbReference>
<evidence type="ECO:0000313" key="3">
    <source>
        <dbReference type="Proteomes" id="UP000302218"/>
    </source>
</evidence>
<reference evidence="3" key="1">
    <citation type="submission" date="2019-05" db="EMBL/GenBank/DDBJ databases">
        <title>Genome sequence and methylation pattern of the halophilic Archaeon Natrinema versiforme BOL5-4.</title>
        <authorList>
            <person name="DasSarma P."/>
            <person name="Anton B.P."/>
            <person name="DasSarma S.L."/>
            <person name="Martinez F.L."/>
            <person name="Guzman D."/>
            <person name="Roberts R.J."/>
            <person name="DasSarma S."/>
        </authorList>
    </citation>
    <scope>NUCLEOTIDE SEQUENCE [LARGE SCALE GENOMIC DNA]</scope>
    <source>
        <strain evidence="3">BOL5-4</strain>
    </source>
</reference>
<sequence>MRSNAKRKRTETRSIQSSVQILLTVSGIVFLLAGLVLAASGASISGAVGSVTDRWDGSAQPAGDDADQVTDDTGGADSGDGANGTSGGDEPAETDGGDGGTDAGNESDGSADDGDTGDETHVLTAVVETQDGDTLDNATVTVSGAGTTTESGVGQNGEADFERANGDYTVTADADGYRTAETTVGIDGDDATVPLTLEERSDSDGSGGDSDESDDSNSTDDDDSDDSDGPYTLAVTVEDQNGSAVDTATVELEDDSGIIASSEEKAVDDDGEVEFERESEEYTVIATADGYSETERTVEIDGSDRETTLTIAEDDG</sequence>
<feature type="compositionally biased region" description="Acidic residues" evidence="1">
    <location>
        <begin position="209"/>
        <end position="228"/>
    </location>
</feature>
<dbReference type="Proteomes" id="UP000302218">
    <property type="component" value="Chromosome"/>
</dbReference>
<feature type="compositionally biased region" description="Low complexity" evidence="1">
    <location>
        <begin position="138"/>
        <end position="153"/>
    </location>
</feature>
<dbReference type="InterPro" id="IPR008969">
    <property type="entry name" value="CarboxyPept-like_regulatory"/>
</dbReference>
<organism evidence="2 3">
    <name type="scientific">Natrinema versiforme</name>
    <dbReference type="NCBI Taxonomy" id="88724"/>
    <lineage>
        <taxon>Archaea</taxon>
        <taxon>Methanobacteriati</taxon>
        <taxon>Methanobacteriota</taxon>
        <taxon>Stenosarchaea group</taxon>
        <taxon>Halobacteria</taxon>
        <taxon>Halobacteriales</taxon>
        <taxon>Natrialbaceae</taxon>
        <taxon>Natrinema</taxon>
    </lineage>
</organism>
<dbReference type="KEGG" id="nvr:FEJ81_13140"/>
<feature type="region of interest" description="Disordered" evidence="1">
    <location>
        <begin position="55"/>
        <end position="245"/>
    </location>
</feature>
<dbReference type="AlphaFoldDB" id="A0A4P8WM03"/>
<evidence type="ECO:0000313" key="2">
    <source>
        <dbReference type="EMBL" id="QCS43253.1"/>
    </source>
</evidence>
<evidence type="ECO:0000256" key="1">
    <source>
        <dbReference type="SAM" id="MobiDB-lite"/>
    </source>
</evidence>
<dbReference type="GeneID" id="40266235"/>
<dbReference type="SUPFAM" id="SSF49464">
    <property type="entry name" value="Carboxypeptidase regulatory domain-like"/>
    <property type="match status" value="2"/>
</dbReference>
<dbReference type="Gene3D" id="2.60.40.1120">
    <property type="entry name" value="Carboxypeptidase-like, regulatory domain"/>
    <property type="match status" value="2"/>
</dbReference>
<feature type="compositionally biased region" description="Gly residues" evidence="1">
    <location>
        <begin position="76"/>
        <end position="87"/>
    </location>
</feature>
<accession>A0A4P8WM03</accession>
<protein>
    <submittedName>
        <fullName evidence="2">Ig-like domain-containing protein</fullName>
    </submittedName>
</protein>